<dbReference type="AlphaFoldDB" id="A0A382X6Z2"/>
<reference evidence="1" key="1">
    <citation type="submission" date="2018-05" db="EMBL/GenBank/DDBJ databases">
        <authorList>
            <person name="Lanie J.A."/>
            <person name="Ng W.-L."/>
            <person name="Kazmierczak K.M."/>
            <person name="Andrzejewski T.M."/>
            <person name="Davidsen T.M."/>
            <person name="Wayne K.J."/>
            <person name="Tettelin H."/>
            <person name="Glass J.I."/>
            <person name="Rusch D."/>
            <person name="Podicherti R."/>
            <person name="Tsui H.-C.T."/>
            <person name="Winkler M.E."/>
        </authorList>
    </citation>
    <scope>NUCLEOTIDE SEQUENCE</scope>
</reference>
<feature type="non-terminal residue" evidence="1">
    <location>
        <position position="28"/>
    </location>
</feature>
<organism evidence="1">
    <name type="scientific">marine metagenome</name>
    <dbReference type="NCBI Taxonomy" id="408172"/>
    <lineage>
        <taxon>unclassified sequences</taxon>
        <taxon>metagenomes</taxon>
        <taxon>ecological metagenomes</taxon>
    </lineage>
</organism>
<gene>
    <name evidence="1" type="ORF">METZ01_LOCUS419493</name>
</gene>
<evidence type="ECO:0000313" key="1">
    <source>
        <dbReference type="EMBL" id="SVD66639.1"/>
    </source>
</evidence>
<proteinExistence type="predicted"/>
<name>A0A382X6Z2_9ZZZZ</name>
<sequence>VSELHYCTAVELVDLPRTRQVSTLEVMN</sequence>
<feature type="non-terminal residue" evidence="1">
    <location>
        <position position="1"/>
    </location>
</feature>
<protein>
    <submittedName>
        <fullName evidence="1">Uncharacterized protein</fullName>
    </submittedName>
</protein>
<dbReference type="EMBL" id="UINC01165316">
    <property type="protein sequence ID" value="SVD66639.1"/>
    <property type="molecule type" value="Genomic_DNA"/>
</dbReference>
<accession>A0A382X6Z2</accession>